<name>S8C6P5_9LAMI</name>
<comment type="similarity">
    <text evidence="1">Belongs to the adaptor complexes medium subunit family.</text>
</comment>
<comment type="subcellular location">
    <subcellularLocation>
        <location evidence="5">Endomembrane system</location>
        <topology evidence="5">Peripheral membrane protein</topology>
        <orientation evidence="5">Cytoplasmic side</orientation>
    </subcellularLocation>
</comment>
<dbReference type="PANTHER" id="PTHR16082:SF2">
    <property type="entry name" value="AP-5 COMPLEX SUBUNIT MU-1"/>
    <property type="match status" value="1"/>
</dbReference>
<dbReference type="InterPro" id="IPR039591">
    <property type="entry name" value="AP5M1"/>
</dbReference>
<comment type="caution">
    <text evidence="7">The sequence shown here is derived from an EMBL/GenBank/DDBJ whole genome shotgun (WGS) entry which is preliminary data.</text>
</comment>
<keyword evidence="4" id="KW-0472">Membrane</keyword>
<protein>
    <recommendedName>
        <fullName evidence="6">MHD domain-containing protein</fullName>
    </recommendedName>
</protein>
<reference evidence="7 8" key="1">
    <citation type="journal article" date="2013" name="BMC Genomics">
        <title>The miniature genome of a carnivorous plant Genlisea aurea contains a low number of genes and short non-coding sequences.</title>
        <authorList>
            <person name="Leushkin E.V."/>
            <person name="Sutormin R.A."/>
            <person name="Nabieva E.R."/>
            <person name="Penin A.A."/>
            <person name="Kondrashov A.S."/>
            <person name="Logacheva M.D."/>
        </authorList>
    </citation>
    <scope>NUCLEOTIDE SEQUENCE [LARGE SCALE GENOMIC DNA]</scope>
</reference>
<dbReference type="AlphaFoldDB" id="S8C6P5"/>
<feature type="domain" description="MHD" evidence="6">
    <location>
        <begin position="304"/>
        <end position="568"/>
    </location>
</feature>
<keyword evidence="2" id="KW-0813">Transport</keyword>
<dbReference type="GO" id="GO:0015031">
    <property type="term" value="P:protein transport"/>
    <property type="evidence" value="ECO:0007669"/>
    <property type="project" value="UniProtKB-KW"/>
</dbReference>
<evidence type="ECO:0000259" key="6">
    <source>
        <dbReference type="PROSITE" id="PS51072"/>
    </source>
</evidence>
<dbReference type="GO" id="GO:0005770">
    <property type="term" value="C:late endosome"/>
    <property type="evidence" value="ECO:0007669"/>
    <property type="project" value="TreeGrafter"/>
</dbReference>
<dbReference type="SUPFAM" id="SSF49447">
    <property type="entry name" value="Second domain of Mu2 adaptin subunit (ap50) of ap2 adaptor"/>
    <property type="match status" value="1"/>
</dbReference>
<proteinExistence type="inferred from homology"/>
<dbReference type="InterPro" id="IPR028565">
    <property type="entry name" value="MHD"/>
</dbReference>
<accession>S8C6P5</accession>
<dbReference type="Pfam" id="PF00928">
    <property type="entry name" value="Adap_comp_sub"/>
    <property type="match status" value="1"/>
</dbReference>
<evidence type="ECO:0000313" key="8">
    <source>
        <dbReference type="Proteomes" id="UP000015453"/>
    </source>
</evidence>
<evidence type="ECO:0000313" key="7">
    <source>
        <dbReference type="EMBL" id="EPS60091.1"/>
    </source>
</evidence>
<evidence type="ECO:0000256" key="1">
    <source>
        <dbReference type="ARBA" id="ARBA00005324"/>
    </source>
</evidence>
<keyword evidence="8" id="KW-1185">Reference proteome</keyword>
<gene>
    <name evidence="7" type="ORF">M569_14712</name>
</gene>
<dbReference type="GO" id="GO:0005764">
    <property type="term" value="C:lysosome"/>
    <property type="evidence" value="ECO:0007669"/>
    <property type="project" value="TreeGrafter"/>
</dbReference>
<sequence length="618" mass="67003">MPIGCYIRALWVFNSQDSIVFSRKFPLVEHMWRRSCDNQTDSVSYKPLPSDSKLAAAFVELRNREGSARGYGLRLPQSAKGSDSWVDDPITRHIISLPFNGEEEGDNYILWPLVFHTKGSYTVLVLPLVELHHLEAYRRMCNRPDCGGPSSQDENLSSLLLGLPSITGAVAVAVTVGDVVLGDSSEPEIVVSTSTTVGGLLDSLTGGIGISSRTKPVAAPASASTSSGSAVRAAVISDSIKTGSKLVDKDLLTSFIRSALPFGAPLDLSYSNFSAIRATGFSPADIPPVDRKQPAWKPFLYKGKQRILFTIQERVHAALYDRDDIPDRITISGQVNCRAELEGLPDVSLPLIGLKKACADSLSFHSCAQFPEHGDDKQMITFSPPSGNFVLLWYQASCSLGPPVKGFYQLSMVSENEGAFLFKLSLVEGYKSSLSIDFCTITMPFPKRKVVSLEGTPSVGTVSNTDHSVEWRMITNPRSVSGKSIEATFSGTVRFEPWKALKLPPLPRSEFGVMVDEDSDPETDPTGDGVSVEDYTTEKSNRDLQPVALEEPFSWQAYNFAKVSFKITGGSSLSGISVDSKSVNVFPSVKAPVEVSSLVTSGDYILWNTLGRCPVAAS</sequence>
<dbReference type="GO" id="GO:0016197">
    <property type="term" value="P:endosomal transport"/>
    <property type="evidence" value="ECO:0007669"/>
    <property type="project" value="TreeGrafter"/>
</dbReference>
<evidence type="ECO:0000256" key="3">
    <source>
        <dbReference type="ARBA" id="ARBA00022927"/>
    </source>
</evidence>
<evidence type="ECO:0000256" key="5">
    <source>
        <dbReference type="ARBA" id="ARBA00029433"/>
    </source>
</evidence>
<dbReference type="FunFam" id="2.60.40.1170:FF:000025">
    <property type="entry name" value="AP-5 complex subunit mu isoform X1"/>
    <property type="match status" value="1"/>
</dbReference>
<dbReference type="PANTHER" id="PTHR16082">
    <property type="entry name" value="AP-5 COMPLEX SUBUNIT MU-1"/>
    <property type="match status" value="1"/>
</dbReference>
<dbReference type="InterPro" id="IPR036168">
    <property type="entry name" value="AP2_Mu_C_sf"/>
</dbReference>
<dbReference type="GO" id="GO:0030119">
    <property type="term" value="C:AP-type membrane coat adaptor complex"/>
    <property type="evidence" value="ECO:0007669"/>
    <property type="project" value="TreeGrafter"/>
</dbReference>
<dbReference type="CDD" id="cd09256">
    <property type="entry name" value="AP_MuD_MHD"/>
    <property type="match status" value="1"/>
</dbReference>
<dbReference type="Gene3D" id="2.60.40.1170">
    <property type="entry name" value="Mu homology domain, subdomain B"/>
    <property type="match status" value="1"/>
</dbReference>
<feature type="non-terminal residue" evidence="7">
    <location>
        <position position="618"/>
    </location>
</feature>
<dbReference type="Proteomes" id="UP000015453">
    <property type="component" value="Unassembled WGS sequence"/>
</dbReference>
<evidence type="ECO:0000256" key="4">
    <source>
        <dbReference type="ARBA" id="ARBA00023136"/>
    </source>
</evidence>
<evidence type="ECO:0000256" key="2">
    <source>
        <dbReference type="ARBA" id="ARBA00022448"/>
    </source>
</evidence>
<dbReference type="OrthoDB" id="1877176at2759"/>
<keyword evidence="3" id="KW-0653">Protein transport</keyword>
<dbReference type="EMBL" id="AUSU01007830">
    <property type="protein sequence ID" value="EPS60091.1"/>
    <property type="molecule type" value="Genomic_DNA"/>
</dbReference>
<dbReference type="PROSITE" id="PS51072">
    <property type="entry name" value="MHD"/>
    <property type="match status" value="1"/>
</dbReference>
<dbReference type="GO" id="GO:0005829">
    <property type="term" value="C:cytosol"/>
    <property type="evidence" value="ECO:0007669"/>
    <property type="project" value="TreeGrafter"/>
</dbReference>
<organism evidence="7 8">
    <name type="scientific">Genlisea aurea</name>
    <dbReference type="NCBI Taxonomy" id="192259"/>
    <lineage>
        <taxon>Eukaryota</taxon>
        <taxon>Viridiplantae</taxon>
        <taxon>Streptophyta</taxon>
        <taxon>Embryophyta</taxon>
        <taxon>Tracheophyta</taxon>
        <taxon>Spermatophyta</taxon>
        <taxon>Magnoliopsida</taxon>
        <taxon>eudicotyledons</taxon>
        <taxon>Gunneridae</taxon>
        <taxon>Pentapetalae</taxon>
        <taxon>asterids</taxon>
        <taxon>lamiids</taxon>
        <taxon>Lamiales</taxon>
        <taxon>Lentibulariaceae</taxon>
        <taxon>Genlisea</taxon>
    </lineage>
</organism>